<name>A0ABV5J3C2_9BACT</name>
<organism evidence="6 7">
    <name type="scientific">Echinicola jeungdonensis</name>
    <dbReference type="NCBI Taxonomy" id="709343"/>
    <lineage>
        <taxon>Bacteria</taxon>
        <taxon>Pseudomonadati</taxon>
        <taxon>Bacteroidota</taxon>
        <taxon>Cytophagia</taxon>
        <taxon>Cytophagales</taxon>
        <taxon>Cyclobacteriaceae</taxon>
        <taxon>Echinicola</taxon>
    </lineage>
</organism>
<dbReference type="Pfam" id="PF00383">
    <property type="entry name" value="dCMP_cyt_deam_1"/>
    <property type="match status" value="1"/>
</dbReference>
<dbReference type="Proteomes" id="UP001589654">
    <property type="component" value="Unassembled WGS sequence"/>
</dbReference>
<dbReference type="PROSITE" id="PS00903">
    <property type="entry name" value="CYT_DCMP_DEAMINASES_1"/>
    <property type="match status" value="1"/>
</dbReference>
<evidence type="ECO:0000256" key="4">
    <source>
        <dbReference type="ARBA" id="ARBA00022833"/>
    </source>
</evidence>
<dbReference type="PANTHER" id="PTHR11644">
    <property type="entry name" value="CYTIDINE DEAMINASE"/>
    <property type="match status" value="1"/>
</dbReference>
<dbReference type="EC" id="3.5.4.5" evidence="6"/>
<dbReference type="InterPro" id="IPR016193">
    <property type="entry name" value="Cytidine_deaminase-like"/>
</dbReference>
<comment type="similarity">
    <text evidence="1">Belongs to the cytidine and deoxycytidylate deaminase family.</text>
</comment>
<keyword evidence="7" id="KW-1185">Reference proteome</keyword>
<evidence type="ECO:0000256" key="1">
    <source>
        <dbReference type="ARBA" id="ARBA00006576"/>
    </source>
</evidence>
<dbReference type="SUPFAM" id="SSF53927">
    <property type="entry name" value="Cytidine deaminase-like"/>
    <property type="match status" value="1"/>
</dbReference>
<dbReference type="NCBIfam" id="NF004064">
    <property type="entry name" value="PRK05578.1"/>
    <property type="match status" value="1"/>
</dbReference>
<dbReference type="GO" id="GO:0004126">
    <property type="term" value="F:cytidine deaminase activity"/>
    <property type="evidence" value="ECO:0007669"/>
    <property type="project" value="UniProtKB-EC"/>
</dbReference>
<dbReference type="InterPro" id="IPR002125">
    <property type="entry name" value="CMP_dCMP_dom"/>
</dbReference>
<accession>A0ABV5J3C2</accession>
<dbReference type="Gene3D" id="3.40.140.10">
    <property type="entry name" value="Cytidine Deaminase, domain 2"/>
    <property type="match status" value="1"/>
</dbReference>
<reference evidence="6 7" key="1">
    <citation type="submission" date="2024-09" db="EMBL/GenBank/DDBJ databases">
        <authorList>
            <person name="Sun Q."/>
            <person name="Mori K."/>
        </authorList>
    </citation>
    <scope>NUCLEOTIDE SEQUENCE [LARGE SCALE GENOMIC DNA]</scope>
    <source>
        <strain evidence="6 7">CECT 7682</strain>
    </source>
</reference>
<dbReference type="PANTHER" id="PTHR11644:SF2">
    <property type="entry name" value="CYTIDINE DEAMINASE"/>
    <property type="match status" value="1"/>
</dbReference>
<comment type="caution">
    <text evidence="6">The sequence shown here is derived from an EMBL/GenBank/DDBJ whole genome shotgun (WGS) entry which is preliminary data.</text>
</comment>
<keyword evidence="4" id="KW-0862">Zinc</keyword>
<keyword evidence="2" id="KW-0479">Metal-binding</keyword>
<evidence type="ECO:0000313" key="7">
    <source>
        <dbReference type="Proteomes" id="UP001589654"/>
    </source>
</evidence>
<evidence type="ECO:0000256" key="3">
    <source>
        <dbReference type="ARBA" id="ARBA00022801"/>
    </source>
</evidence>
<dbReference type="InterPro" id="IPR050202">
    <property type="entry name" value="Cyt/Deoxycyt_deaminase"/>
</dbReference>
<dbReference type="RefSeq" id="WP_290248005.1">
    <property type="nucleotide sequence ID" value="NZ_JAUFQT010000001.1"/>
</dbReference>
<feature type="domain" description="CMP/dCMP-type deaminase" evidence="5">
    <location>
        <begin position="21"/>
        <end position="158"/>
    </location>
</feature>
<evidence type="ECO:0000313" key="6">
    <source>
        <dbReference type="EMBL" id="MFB9211322.1"/>
    </source>
</evidence>
<dbReference type="PROSITE" id="PS51747">
    <property type="entry name" value="CYT_DCMP_DEAMINASES_2"/>
    <property type="match status" value="1"/>
</dbReference>
<gene>
    <name evidence="6" type="ORF">ACFFUR_05845</name>
</gene>
<protein>
    <submittedName>
        <fullName evidence="6">Cytidine deaminase</fullName>
        <ecNumber evidence="6">3.5.4.5</ecNumber>
    </submittedName>
</protein>
<evidence type="ECO:0000256" key="2">
    <source>
        <dbReference type="ARBA" id="ARBA00022723"/>
    </source>
</evidence>
<dbReference type="EMBL" id="JBHMEW010000047">
    <property type="protein sequence ID" value="MFB9211322.1"/>
    <property type="molecule type" value="Genomic_DNA"/>
</dbReference>
<sequence length="161" mass="18098">MSKKIVENIILMQYHWEELEVADKALISKAKKALEHAYAPYSHFQVGAAVLLENGTFLTGNNQENASFPTGICAERVVLSYANANYPETRPLKIAIAAKAKNSRNHQTIFPCGICRQTIAEVEQKFKFPIKILLLCDNEEVLIAEGIDQLLPFKFSDFIAR</sequence>
<proteinExistence type="inferred from homology"/>
<dbReference type="InterPro" id="IPR016192">
    <property type="entry name" value="APOBEC/CMP_deaminase_Zn-bd"/>
</dbReference>
<evidence type="ECO:0000259" key="5">
    <source>
        <dbReference type="PROSITE" id="PS51747"/>
    </source>
</evidence>
<dbReference type="CDD" id="cd01283">
    <property type="entry name" value="cytidine_deaminase"/>
    <property type="match status" value="1"/>
</dbReference>
<keyword evidence="3 6" id="KW-0378">Hydrolase</keyword>